<proteinExistence type="predicted"/>
<accession>A0A699XDN6</accession>
<comment type="caution">
    <text evidence="1">The sequence shown here is derived from an EMBL/GenBank/DDBJ whole genome shotgun (WGS) entry which is preliminary data.</text>
</comment>
<evidence type="ECO:0000313" key="1">
    <source>
        <dbReference type="EMBL" id="GFD54941.1"/>
    </source>
</evidence>
<name>A0A699XDN6_TANCI</name>
<dbReference type="EMBL" id="BKCJ011812096">
    <property type="protein sequence ID" value="GFD54941.1"/>
    <property type="molecule type" value="Genomic_DNA"/>
</dbReference>
<protein>
    <submittedName>
        <fullName evidence="1">Uncharacterized protein</fullName>
    </submittedName>
</protein>
<gene>
    <name evidence="1" type="ORF">Tci_926910</name>
</gene>
<feature type="non-terminal residue" evidence="1">
    <location>
        <position position="95"/>
    </location>
</feature>
<sequence>RDYFDGQFRYAQRLGNRWAIKLTGSYLTAKDWIAENYDAQKPSGLVVVNNPAGSGLGYDAVNRYGDIGNTFTSGALAGKTVFMPGWTERELIAND</sequence>
<organism evidence="1">
    <name type="scientific">Tanacetum cinerariifolium</name>
    <name type="common">Dalmatian daisy</name>
    <name type="synonym">Chrysanthemum cinerariifolium</name>
    <dbReference type="NCBI Taxonomy" id="118510"/>
    <lineage>
        <taxon>Eukaryota</taxon>
        <taxon>Viridiplantae</taxon>
        <taxon>Streptophyta</taxon>
        <taxon>Embryophyta</taxon>
        <taxon>Tracheophyta</taxon>
        <taxon>Spermatophyta</taxon>
        <taxon>Magnoliopsida</taxon>
        <taxon>eudicotyledons</taxon>
        <taxon>Gunneridae</taxon>
        <taxon>Pentapetalae</taxon>
        <taxon>asterids</taxon>
        <taxon>campanulids</taxon>
        <taxon>Asterales</taxon>
        <taxon>Asteraceae</taxon>
        <taxon>Asteroideae</taxon>
        <taxon>Anthemideae</taxon>
        <taxon>Anthemidinae</taxon>
        <taxon>Tanacetum</taxon>
    </lineage>
</organism>
<dbReference type="AlphaFoldDB" id="A0A699XDN6"/>
<feature type="non-terminal residue" evidence="1">
    <location>
        <position position="1"/>
    </location>
</feature>
<reference evidence="1" key="1">
    <citation type="journal article" date="2019" name="Sci. Rep.">
        <title>Draft genome of Tanacetum cinerariifolium, the natural source of mosquito coil.</title>
        <authorList>
            <person name="Yamashiro T."/>
            <person name="Shiraishi A."/>
            <person name="Satake H."/>
            <person name="Nakayama K."/>
        </authorList>
    </citation>
    <scope>NUCLEOTIDE SEQUENCE</scope>
</reference>